<dbReference type="RefSeq" id="WP_345629201.1">
    <property type="nucleotide sequence ID" value="NZ_BAABJQ010000006.1"/>
</dbReference>
<evidence type="ECO:0000313" key="1">
    <source>
        <dbReference type="EMBL" id="GAA5184369.1"/>
    </source>
</evidence>
<dbReference type="Proteomes" id="UP001501570">
    <property type="component" value="Unassembled WGS sequence"/>
</dbReference>
<reference evidence="2" key="1">
    <citation type="journal article" date="2019" name="Int. J. Syst. Evol. Microbiol.">
        <title>The Global Catalogue of Microorganisms (GCM) 10K type strain sequencing project: providing services to taxonomists for standard genome sequencing and annotation.</title>
        <authorList>
            <consortium name="The Broad Institute Genomics Platform"/>
            <consortium name="The Broad Institute Genome Sequencing Center for Infectious Disease"/>
            <person name="Wu L."/>
            <person name="Ma J."/>
        </authorList>
    </citation>
    <scope>NUCLEOTIDE SEQUENCE [LARGE SCALE GENOMIC DNA]</scope>
    <source>
        <strain evidence="2">JCM 18304</strain>
    </source>
</reference>
<organism evidence="1 2">
    <name type="scientific">Rugosimonospora acidiphila</name>
    <dbReference type="NCBI Taxonomy" id="556531"/>
    <lineage>
        <taxon>Bacteria</taxon>
        <taxon>Bacillati</taxon>
        <taxon>Actinomycetota</taxon>
        <taxon>Actinomycetes</taxon>
        <taxon>Micromonosporales</taxon>
        <taxon>Micromonosporaceae</taxon>
        <taxon>Rugosimonospora</taxon>
    </lineage>
</organism>
<keyword evidence="2" id="KW-1185">Reference proteome</keyword>
<comment type="caution">
    <text evidence="1">The sequence shown here is derived from an EMBL/GenBank/DDBJ whole genome shotgun (WGS) entry which is preliminary data.</text>
</comment>
<evidence type="ECO:0000313" key="2">
    <source>
        <dbReference type="Proteomes" id="UP001501570"/>
    </source>
</evidence>
<name>A0ABP9RS51_9ACTN</name>
<proteinExistence type="predicted"/>
<accession>A0ABP9RS51</accession>
<dbReference type="EMBL" id="BAABJQ010000006">
    <property type="protein sequence ID" value="GAA5184369.1"/>
    <property type="molecule type" value="Genomic_DNA"/>
</dbReference>
<gene>
    <name evidence="1" type="ORF">GCM10023322_25710</name>
</gene>
<protein>
    <submittedName>
        <fullName evidence="1">Uncharacterized protein</fullName>
    </submittedName>
</protein>
<sequence length="154" mass="16985">MPTPPLIRKVRFDIRPWGGGPARELLPYVDDVSLVKLVSGFELASGYDVPGEYAGLVLDHFKFGDLTAYLAGEPESAYRASGGVIALLGCDCGEVGCWPLEAWVLCDDDWVTWRGFVQPYRPKRDYGSFGPFVFRRSQYERAVCEAAAVVTSSP</sequence>